<feature type="region of interest" description="C-terminal hotdog fold" evidence="4">
    <location>
        <begin position="2607"/>
        <end position="2762"/>
    </location>
</feature>
<dbReference type="CDD" id="cd08953">
    <property type="entry name" value="KR_2_SDR_x"/>
    <property type="match status" value="1"/>
</dbReference>
<dbReference type="InterPro" id="IPR032821">
    <property type="entry name" value="PKS_assoc"/>
</dbReference>
<dbReference type="Pfam" id="PF14765">
    <property type="entry name" value="PS-DH"/>
    <property type="match status" value="1"/>
</dbReference>
<dbReference type="SMART" id="SM00822">
    <property type="entry name" value="PKS_KR"/>
    <property type="match status" value="1"/>
</dbReference>
<feature type="region of interest" description="Disordered" evidence="5">
    <location>
        <begin position="669"/>
        <end position="689"/>
    </location>
</feature>
<dbReference type="InterPro" id="IPR016039">
    <property type="entry name" value="Thiolase-like"/>
</dbReference>
<organism evidence="9 10">
    <name type="scientific">Micromonospora qiuiae</name>
    <dbReference type="NCBI Taxonomy" id="502268"/>
    <lineage>
        <taxon>Bacteria</taxon>
        <taxon>Bacillati</taxon>
        <taxon>Actinomycetota</taxon>
        <taxon>Actinomycetes</taxon>
        <taxon>Micromonosporales</taxon>
        <taxon>Micromonosporaceae</taxon>
        <taxon>Micromonospora</taxon>
    </lineage>
</organism>
<dbReference type="InterPro" id="IPR049900">
    <property type="entry name" value="PKS_mFAS_DH"/>
</dbReference>
<feature type="region of interest" description="Disordered" evidence="5">
    <location>
        <begin position="234"/>
        <end position="255"/>
    </location>
</feature>
<evidence type="ECO:0000313" key="9">
    <source>
        <dbReference type="EMBL" id="GIJ25223.1"/>
    </source>
</evidence>
<feature type="compositionally biased region" description="Basic and acidic residues" evidence="5">
    <location>
        <begin position="669"/>
        <end position="678"/>
    </location>
</feature>
<keyword evidence="10" id="KW-1185">Reference proteome</keyword>
<dbReference type="Pfam" id="PF00550">
    <property type="entry name" value="PP-binding"/>
    <property type="match status" value="1"/>
</dbReference>
<feature type="active site" description="Proton acceptor; for dehydratase activity" evidence="4">
    <location>
        <position position="2491"/>
    </location>
</feature>
<dbReference type="Gene3D" id="3.20.20.70">
    <property type="entry name" value="Aldolase class I"/>
    <property type="match status" value="2"/>
</dbReference>
<feature type="domain" description="Ketosynthase family 3 (KS3)" evidence="7">
    <location>
        <begin position="694"/>
        <end position="1142"/>
    </location>
</feature>
<evidence type="ECO:0008006" key="11">
    <source>
        <dbReference type="Google" id="ProtNLM"/>
    </source>
</evidence>
<feature type="domain" description="Carrier" evidence="6">
    <location>
        <begin position="1830"/>
        <end position="1909"/>
    </location>
</feature>
<dbReference type="InterPro" id="IPR049551">
    <property type="entry name" value="PKS_DH_C"/>
</dbReference>
<dbReference type="SUPFAM" id="SSF52151">
    <property type="entry name" value="FabD/lysophospholipase-like"/>
    <property type="match status" value="1"/>
</dbReference>
<dbReference type="SUPFAM" id="SSF51412">
    <property type="entry name" value="Inosine monophosphate dehydrogenase (IMPDH)"/>
    <property type="match status" value="2"/>
</dbReference>
<dbReference type="InterPro" id="IPR003965">
    <property type="entry name" value="Fatty_acid_synthase"/>
</dbReference>
<feature type="domain" description="PKS/mFAS DH" evidence="8">
    <location>
        <begin position="2461"/>
        <end position="2762"/>
    </location>
</feature>
<dbReference type="SUPFAM" id="SSF51735">
    <property type="entry name" value="NAD(P)-binding Rossmann-fold domains"/>
    <property type="match status" value="2"/>
</dbReference>
<keyword evidence="1" id="KW-0596">Phosphopantetheine</keyword>
<dbReference type="InterPro" id="IPR014043">
    <property type="entry name" value="Acyl_transferase_dom"/>
</dbReference>
<feature type="compositionally biased region" description="Polar residues" evidence="5">
    <location>
        <begin position="1652"/>
        <end position="1664"/>
    </location>
</feature>
<dbReference type="Pfam" id="PF21089">
    <property type="entry name" value="PKS_DH_N"/>
    <property type="match status" value="1"/>
</dbReference>
<dbReference type="PROSITE" id="PS52019">
    <property type="entry name" value="PKS_MFAS_DH"/>
    <property type="match status" value="1"/>
</dbReference>
<dbReference type="InterPro" id="IPR009081">
    <property type="entry name" value="PP-bd_ACP"/>
</dbReference>
<dbReference type="PANTHER" id="PTHR43074">
    <property type="entry name" value="OMEGA-3 POLYUNSATURATED FATTY ACID SYNTHASE PFAB-RELATED"/>
    <property type="match status" value="1"/>
</dbReference>
<sequence>MPAETYKTVLDFLVFSPPGFTDPAPAIAASRAGAIGVLNLEFTDDLDAARAGARLLAGQARGRWGVLVDHAGRFVEPLLTMPAQRPDVVVLPAGVPELPAVVAQVRAAGSAVFVVATDLADAQRADDIEADAVIVKGNEAGGWVGEETSFVLVQQCLAALRLPVWMQGGIGLHTVAACQAAGAAGAVLDGQVLLARESSLPPAWRARLSAADGAETLCLGTEVGAPVRVLCQGPAPEGLLPPSDPDDGPGVTDDARRRWRRSVVACAGRPMEPGGVLAVGQDVAFAADLARRFVTVGGIVGALRDAAVAGCRTARASNPLRADSPLARSHGTRFPLVQGPMTRVSDRTAFAAEVAEAGGLPFLALSLMRGPDVAALLEQTRARLGDRAWGVGILGFVPPELREEQLAAILAAPPPFALIAGGRPDQARALEAHGIATYLHVPSPTLLSMYLRDGTRRFVFEGRECGGHVGPRSSFVLWELAVRTLLAEIPAGADAGEYHVLLAGGIHDGRSGAMAAAIAAPLVERGIRVGALMGTAYLFTGEAVDSGAITTDFQQAAISCRDTTLLESGPGHATRCARSPYVDDFAARKNQLRRDGASPSVLRDELERLNVGRLRIATKGIERRPTAEGTETELVTVDVAERWNQGLYMIGQIAALRAEVSTVEELHRDVSEGSDERLGSLATPPARTEPVPAPADVAVIGMGCILPGAPDMPTFWANILDKVDAITEVPPRRWDWRRYYDPDRAARDRVYSRWGGFVDEVPFDPVAFGMPPHSLRSIEPFQLLGLLVAQAALRDAGYLDRPFPRARTAVLLGAGGGGGDLAGGYLVRSALPGLFGDAAARITAELGSALPEWTEDSFPGLLLNVAAGRIANRLDLGGSNFTVDAACASSLAAIHLGVLELTQYRSDLAIVGGVDAIQSPFAYLCFSKTQALSPSGRCRPFDASADGIAISEGFAAVVLKRLADAERDGDRIYAVIRGIGTASDGRDRSLTAPRPEGQVQALRRAYAQADLPPATVGLVEAHGTGTVAGDLAESQALTGVWAEAGAGPQSCAVGSVKSMIGHTKATAGVAGLIKAALALHHKVLPATLGVTTPNARAGLAAGPLYVNSENRPWLAMPDGAPRRAGVSSFGFGGTNFHLVLEEYTGAFLPAPPVRERWPAELFVWRARSRDELADAVGHLLGRLESLPPAELPRLVDLAAALAHRRSSRESPVRLALVATSPADLVAKLRRARGVVAGPDPRVHAADGLHFVADGGQLSGGRLAFLFPGQGSQYVDMGRDIALLFPDVRESFERADRLLAKRWDEPLSRRVFPAPVFTPEQARAQSEALARTDVAQSALGVMELAYLGLLRQAGVAPDLVAGHSYGEFVALAAAGCLPEDDLLRLSEARGRFIREESADGAMAAAHATPDDLRPHLDGSDLVVANLNSPTQTVVSGQRASVDAFVERCQAAGIAVRTLPVSCAFHSPLMAPARDRLAELLRATEFAAPRIPVYANTTAAAYPGDPAELADLLAEHLVRPVRFVEQVEAMFAAGARVFVEVGPRNILSGLVSGILGDRPHLAVPMDVPGRPALATMLDCLAALAVEGAPVDVRRWFDGRSTGDLGLTTLGTRSAPRPGLWLVDGGRARPASAPAQRQPTDGAADRLDEFDPGGQQVTESATPSPNGNRIDHANPAQVLGVPDADPAPGPAAPARLAEVPAVGRTDQVMDSYHQVMQQFLETQRNVMLAYLGVQGDLPGPAGPVVVPPTRERPAIAGPALVGQDVTGRAVTPPAVAVPAVAVPAVAVPAARTAPERATVSMEDAGLAAPVDAARPPAGPEPPAGPSGQQVGREELTNRLIQVVSDRTGYPEEMLSLDADLEADLGIDSIKRVEIAGLMLQSLSLPEGTDPDLESMRSGRTLRQIVTAFEQLTGTGEPGPQLTGTGTERPFDPVPTDNRRIGRHLPRVVTAPPPGTPGELADGAVVVVDRGCAVGAATVDRLRAEERPVLRVVIGPSGTPGADLVVDDPAEPQAVSRLLDDLRQRTDRVAGLVHLAALTPPDPALDAAVDHVCGLFLLVRGLAADLETAARAGGGVVLAATGLGGHLGLDGVGPGGPASAALLGFLKSLAHEWPMVRVKAVDVPPGPAEQVAGHLLDELTADDGVVEVGYRDGLRHTVAVAPADLVGRDRTEPLGPDGVLLATGGARGITAEAVSALVERCPGGTVVLVGRSAVGEEDPATAGLTDPRELRRALLKRAQAAGEPHSPAAVEAAYRLLLGARAAAATVRRLRAAGARVEYLACDVRDPVAFGALVDDVYARHGCIDGVIHGAGVVEDRLVGDKELDSLRRVLITKLAPAEVLAARLRPEQLRFVAFFSSATARFGNAGQTDYAAANEVLNKLATELDARWPARVVAIGWGPWESGMVSPELRRRFAERGVALIGVEVGRRCFVDELTYGRKGETEVIIGGSAWNPTPGRIVAGTPPRPLAARARAVTGDSLRYAFDLAHDTYLADHRLDGRPVVPFAMVLELVTEAAEAFFAPRTVTGVRDLRLRQGILLPAGPEPEPVEVLVTARLNAAAEASGPSAGVLTAEVTVAAAARPAQVYYHATVELAAAMPAPPAEPATSQLDGLPAFPVGVAEAYATMLFHGPVFHAIAEIHGMDRRGARAELRPSVPARCVRAPESARWVLDPVLVDAALQMQVLWARIHWDMTLLPTELGQLRRYADLAPAGGPAPIRHELRIRSASRPPLCRADHYFHDGEGRLLAVITDMVGVGSRALHRLADSQPGSSSAAVG</sequence>
<keyword evidence="2" id="KW-0597">Phosphoprotein</keyword>
<name>A0ABQ4J4Y0_9ACTN</name>
<reference evidence="9 10" key="1">
    <citation type="submission" date="2021-01" db="EMBL/GenBank/DDBJ databases">
        <title>Whole genome shotgun sequence of Verrucosispora qiuiae NBRC 106684.</title>
        <authorList>
            <person name="Komaki H."/>
            <person name="Tamura T."/>
        </authorList>
    </citation>
    <scope>NUCLEOTIDE SEQUENCE [LARGE SCALE GENOMIC DNA]</scope>
    <source>
        <strain evidence="9 10">NBRC 106684</strain>
    </source>
</reference>
<evidence type="ECO:0000259" key="7">
    <source>
        <dbReference type="PROSITE" id="PS52004"/>
    </source>
</evidence>
<dbReference type="CDD" id="cd00833">
    <property type="entry name" value="PKS"/>
    <property type="match status" value="1"/>
</dbReference>
<dbReference type="Pfam" id="PF03060">
    <property type="entry name" value="NMO"/>
    <property type="match status" value="1"/>
</dbReference>
<dbReference type="InterPro" id="IPR020807">
    <property type="entry name" value="PKS_DH"/>
</dbReference>
<feature type="region of interest" description="Disordered" evidence="5">
    <location>
        <begin position="1613"/>
        <end position="1690"/>
    </location>
</feature>
<evidence type="ECO:0000259" key="8">
    <source>
        <dbReference type="PROSITE" id="PS52019"/>
    </source>
</evidence>
<dbReference type="SUPFAM" id="SSF47336">
    <property type="entry name" value="ACP-like"/>
    <property type="match status" value="1"/>
</dbReference>
<dbReference type="RefSeq" id="WP_204032361.1">
    <property type="nucleotide sequence ID" value="NZ_BOPC01000004.1"/>
</dbReference>
<evidence type="ECO:0000256" key="4">
    <source>
        <dbReference type="PROSITE-ProRule" id="PRU01363"/>
    </source>
</evidence>
<feature type="region of interest" description="Disordered" evidence="5">
    <location>
        <begin position="1807"/>
        <end position="1828"/>
    </location>
</feature>
<dbReference type="EMBL" id="BOPC01000004">
    <property type="protein sequence ID" value="GIJ25223.1"/>
    <property type="molecule type" value="Genomic_DNA"/>
</dbReference>
<dbReference type="InterPro" id="IPR042104">
    <property type="entry name" value="PKS_dehydratase_sf"/>
</dbReference>
<dbReference type="InterPro" id="IPR036291">
    <property type="entry name" value="NAD(P)-bd_dom_sf"/>
</dbReference>
<dbReference type="InterPro" id="IPR016035">
    <property type="entry name" value="Acyl_Trfase/lysoPLipase"/>
</dbReference>
<dbReference type="InterPro" id="IPR016036">
    <property type="entry name" value="Malonyl_transacylase_ACP-bd"/>
</dbReference>
<dbReference type="InterPro" id="IPR020841">
    <property type="entry name" value="PKS_Beta-ketoAc_synthase_dom"/>
</dbReference>
<dbReference type="PROSITE" id="PS50075">
    <property type="entry name" value="CARRIER"/>
    <property type="match status" value="1"/>
</dbReference>
<dbReference type="Pfam" id="PF00109">
    <property type="entry name" value="ketoacyl-synt"/>
    <property type="match status" value="1"/>
</dbReference>
<dbReference type="InterPro" id="IPR057326">
    <property type="entry name" value="KR_dom"/>
</dbReference>
<dbReference type="Pfam" id="PF00698">
    <property type="entry name" value="Acyl_transf_1"/>
    <property type="match status" value="1"/>
</dbReference>
<protein>
    <recommendedName>
        <fullName evidence="11">Type I polyketide synthase</fullName>
    </recommendedName>
</protein>
<dbReference type="Pfam" id="PF16197">
    <property type="entry name" value="KAsynt_C_assoc"/>
    <property type="match status" value="1"/>
</dbReference>
<dbReference type="InterPro" id="IPR014030">
    <property type="entry name" value="Ketoacyl_synth_N"/>
</dbReference>
<dbReference type="Gene3D" id="3.40.366.10">
    <property type="entry name" value="Malonyl-Coenzyme A Acyl Carrier Protein, domain 2"/>
    <property type="match status" value="1"/>
</dbReference>
<dbReference type="InterPro" id="IPR014031">
    <property type="entry name" value="Ketoacyl_synth_C"/>
</dbReference>
<dbReference type="PANTHER" id="PTHR43074:SF1">
    <property type="entry name" value="BETA-KETOACYL SYNTHASE FAMILY PROTEIN-RELATED"/>
    <property type="match status" value="1"/>
</dbReference>
<comment type="caution">
    <text evidence="9">The sequence shown here is derived from an EMBL/GenBank/DDBJ whole genome shotgun (WGS) entry which is preliminary data.</text>
</comment>
<dbReference type="InterPro" id="IPR001227">
    <property type="entry name" value="Ac_transferase_dom_sf"/>
</dbReference>
<dbReference type="PRINTS" id="PR01483">
    <property type="entry name" value="FASYNTHASE"/>
</dbReference>
<dbReference type="SMART" id="SM00827">
    <property type="entry name" value="PKS_AT"/>
    <property type="match status" value="1"/>
</dbReference>
<dbReference type="InterPro" id="IPR013785">
    <property type="entry name" value="Aldolase_TIM"/>
</dbReference>
<dbReference type="SUPFAM" id="SSF55048">
    <property type="entry name" value="Probable ACP-binding domain of malonyl-CoA ACP transacylase"/>
    <property type="match status" value="1"/>
</dbReference>
<dbReference type="SUPFAM" id="SSF53901">
    <property type="entry name" value="Thiolase-like"/>
    <property type="match status" value="1"/>
</dbReference>
<evidence type="ECO:0000256" key="1">
    <source>
        <dbReference type="ARBA" id="ARBA00022450"/>
    </source>
</evidence>
<feature type="region of interest" description="Disordered" evidence="5">
    <location>
        <begin position="1909"/>
        <end position="1936"/>
    </location>
</feature>
<dbReference type="InterPro" id="IPR052568">
    <property type="entry name" value="PKS-FAS_Synthase"/>
</dbReference>
<evidence type="ECO:0000256" key="3">
    <source>
        <dbReference type="ARBA" id="ARBA00022679"/>
    </source>
</evidence>
<dbReference type="Pfam" id="PF08659">
    <property type="entry name" value="KR"/>
    <property type="match status" value="1"/>
</dbReference>
<feature type="region of interest" description="N-terminal hotdog fold" evidence="4">
    <location>
        <begin position="2461"/>
        <end position="2596"/>
    </location>
</feature>
<evidence type="ECO:0000256" key="2">
    <source>
        <dbReference type="ARBA" id="ARBA00022553"/>
    </source>
</evidence>
<dbReference type="InterPro" id="IPR018201">
    <property type="entry name" value="Ketoacyl_synth_AS"/>
</dbReference>
<dbReference type="InterPro" id="IPR049552">
    <property type="entry name" value="PKS_DH_N"/>
</dbReference>
<dbReference type="Gene3D" id="1.10.1200.10">
    <property type="entry name" value="ACP-like"/>
    <property type="match status" value="1"/>
</dbReference>
<dbReference type="PROSITE" id="PS52004">
    <property type="entry name" value="KS3_2"/>
    <property type="match status" value="1"/>
</dbReference>
<dbReference type="PROSITE" id="PS00606">
    <property type="entry name" value="KS3_1"/>
    <property type="match status" value="1"/>
</dbReference>
<proteinExistence type="predicted"/>
<feature type="compositionally biased region" description="Low complexity" evidence="5">
    <location>
        <begin position="1625"/>
        <end position="1636"/>
    </location>
</feature>
<dbReference type="Proteomes" id="UP000653076">
    <property type="component" value="Unassembled WGS sequence"/>
</dbReference>
<dbReference type="InterPro" id="IPR013968">
    <property type="entry name" value="PKS_KR"/>
</dbReference>
<dbReference type="Gene3D" id="3.40.50.720">
    <property type="entry name" value="NAD(P)-binding Rossmann-like Domain"/>
    <property type="match status" value="1"/>
</dbReference>
<dbReference type="Pfam" id="PF02801">
    <property type="entry name" value="Ketoacyl-synt_C"/>
    <property type="match status" value="1"/>
</dbReference>
<dbReference type="SMART" id="SM00825">
    <property type="entry name" value="PKS_KS"/>
    <property type="match status" value="1"/>
</dbReference>
<evidence type="ECO:0000259" key="6">
    <source>
        <dbReference type="PROSITE" id="PS50075"/>
    </source>
</evidence>
<accession>A0ABQ4J4Y0</accession>
<evidence type="ECO:0000313" key="10">
    <source>
        <dbReference type="Proteomes" id="UP000653076"/>
    </source>
</evidence>
<keyword evidence="3" id="KW-0808">Transferase</keyword>
<dbReference type="Gene3D" id="3.40.47.10">
    <property type="match status" value="1"/>
</dbReference>
<dbReference type="SMART" id="SM00826">
    <property type="entry name" value="PKS_DH"/>
    <property type="match status" value="1"/>
</dbReference>
<gene>
    <name evidence="9" type="ORF">Vqi01_03850</name>
</gene>
<feature type="active site" description="Proton donor; for dehydratase activity" evidence="4">
    <location>
        <position position="2672"/>
    </location>
</feature>
<dbReference type="InterPro" id="IPR036736">
    <property type="entry name" value="ACP-like_sf"/>
</dbReference>
<dbReference type="Gene3D" id="3.10.129.110">
    <property type="entry name" value="Polyketide synthase dehydratase"/>
    <property type="match status" value="1"/>
</dbReference>
<evidence type="ECO:0000256" key="5">
    <source>
        <dbReference type="SAM" id="MobiDB-lite"/>
    </source>
</evidence>